<proteinExistence type="predicted"/>
<reference evidence="3" key="1">
    <citation type="submission" date="2020-10" db="EMBL/GenBank/DDBJ databases">
        <title>High-Quality Genome Resource of Clonostachys rosea strain S41 by Oxford Nanopore Long-Read Sequencing.</title>
        <authorList>
            <person name="Wang H."/>
        </authorList>
    </citation>
    <scope>NUCLEOTIDE SEQUENCE</scope>
    <source>
        <strain evidence="3">S41</strain>
    </source>
</reference>
<gene>
    <name evidence="3" type="ORF">IM811_017100</name>
</gene>
<dbReference type="InterPro" id="IPR014752">
    <property type="entry name" value="Arrestin-like_C"/>
</dbReference>
<comment type="caution">
    <text evidence="3">The sequence shown here is derived from an EMBL/GenBank/DDBJ whole genome shotgun (WGS) entry which is preliminary data.</text>
</comment>
<feature type="domain" description="LDB19 N-terminal" evidence="2">
    <location>
        <begin position="127"/>
        <end position="302"/>
    </location>
</feature>
<evidence type="ECO:0000313" key="4">
    <source>
        <dbReference type="Proteomes" id="UP000616885"/>
    </source>
</evidence>
<evidence type="ECO:0000313" key="3">
    <source>
        <dbReference type="EMBL" id="KAF9749305.1"/>
    </source>
</evidence>
<evidence type="ECO:0000256" key="1">
    <source>
        <dbReference type="SAM" id="MobiDB-lite"/>
    </source>
</evidence>
<dbReference type="EMBL" id="JADCTT010000008">
    <property type="protein sequence ID" value="KAF9749305.1"/>
    <property type="molecule type" value="Genomic_DNA"/>
</dbReference>
<feature type="region of interest" description="Disordered" evidence="1">
    <location>
        <begin position="457"/>
        <end position="479"/>
    </location>
</feature>
<name>A0A8H7K8S0_BIOOC</name>
<organism evidence="3 4">
    <name type="scientific">Bionectria ochroleuca</name>
    <name type="common">Gliocladium roseum</name>
    <dbReference type="NCBI Taxonomy" id="29856"/>
    <lineage>
        <taxon>Eukaryota</taxon>
        <taxon>Fungi</taxon>
        <taxon>Dikarya</taxon>
        <taxon>Ascomycota</taxon>
        <taxon>Pezizomycotina</taxon>
        <taxon>Sordariomycetes</taxon>
        <taxon>Hypocreomycetidae</taxon>
        <taxon>Hypocreales</taxon>
        <taxon>Bionectriaceae</taxon>
        <taxon>Clonostachys</taxon>
    </lineage>
</organism>
<accession>A0A8H7K8S0</accession>
<dbReference type="Gene3D" id="2.60.40.640">
    <property type="match status" value="1"/>
</dbReference>
<dbReference type="Pfam" id="PF13002">
    <property type="entry name" value="LDB19"/>
    <property type="match status" value="1"/>
</dbReference>
<feature type="region of interest" description="Disordered" evidence="1">
    <location>
        <begin position="1"/>
        <end position="42"/>
    </location>
</feature>
<protein>
    <recommendedName>
        <fullName evidence="2">LDB19 N-terminal domain-containing protein</fullName>
    </recommendedName>
</protein>
<sequence>MPHRVTNFLRTSSGNIGQIKKVATSRRSSPSPDMSDHEDNHHSHAVGAIRMPDLAEALKAHRLSLHFGKKEHNSAVALNYDVESPPIVLHGNPEESTGALFSGQMQLEVKDDVVDVETFAATLKMHTTHKRPFQNHCYDCQNQFTELKAWNFLAHPMTLKRGTHYFPFSVLLEGHLPASMNTSTTIIAYEFKAEAKLNRTSSSQHPTTVKFERALHVKRAMVESEIPHHSVRLFPPTNIKSSAHYSTVIHPTGKNTVELKLDGLMDLNEQTKTLNLWKLRKVTWKLEETVKTVSPACDKHRASGEDEASKGAARTEMRVLGEKHLHDGWKSDYSGVDGTVDMEFDYQVTQRRSKGDLKYACSGKYRDGTEVTHSLLLELVVSKEYAPEGKPHMAAQTGTGRILRMHYDIIMSDHPGLGISWDNEAPPVYTDVPASPPGYEFTEHLIEYDELELLDAQRGSQPPRGGPQHLTDFSRHLRT</sequence>
<dbReference type="Proteomes" id="UP000616885">
    <property type="component" value="Unassembled WGS sequence"/>
</dbReference>
<evidence type="ECO:0000259" key="2">
    <source>
        <dbReference type="Pfam" id="PF13002"/>
    </source>
</evidence>
<dbReference type="AlphaFoldDB" id="A0A8H7K8S0"/>
<dbReference type="InterPro" id="IPR024391">
    <property type="entry name" value="LDB19_N"/>
</dbReference>